<keyword evidence="2" id="KW-0808">Transferase</keyword>
<dbReference type="InterPro" id="IPR000182">
    <property type="entry name" value="GNAT_dom"/>
</dbReference>
<protein>
    <submittedName>
        <fullName evidence="2">GNAT family N-acetyltransferase</fullName>
    </submittedName>
</protein>
<dbReference type="EMBL" id="VTRV01000015">
    <property type="protein sequence ID" value="TZF91188.1"/>
    <property type="molecule type" value="Genomic_DNA"/>
</dbReference>
<dbReference type="Pfam" id="PF01575">
    <property type="entry name" value="MaoC_dehydratas"/>
    <property type="match status" value="1"/>
</dbReference>
<dbReference type="CDD" id="cd04301">
    <property type="entry name" value="NAT_SF"/>
    <property type="match status" value="1"/>
</dbReference>
<evidence type="ECO:0000259" key="1">
    <source>
        <dbReference type="PROSITE" id="PS51186"/>
    </source>
</evidence>
<evidence type="ECO:0000313" key="3">
    <source>
        <dbReference type="Proteomes" id="UP000323164"/>
    </source>
</evidence>
<organism evidence="2 3">
    <name type="scientific">Cognatilysobacter lacus</name>
    <dbReference type="NCBI Taxonomy" id="1643323"/>
    <lineage>
        <taxon>Bacteria</taxon>
        <taxon>Pseudomonadati</taxon>
        <taxon>Pseudomonadota</taxon>
        <taxon>Gammaproteobacteria</taxon>
        <taxon>Lysobacterales</taxon>
        <taxon>Lysobacteraceae</taxon>
        <taxon>Cognatilysobacter</taxon>
    </lineage>
</organism>
<dbReference type="RefSeq" id="WP_149351794.1">
    <property type="nucleotide sequence ID" value="NZ_VTRV01000015.1"/>
</dbReference>
<dbReference type="Proteomes" id="UP000323164">
    <property type="component" value="Unassembled WGS sequence"/>
</dbReference>
<dbReference type="InterPro" id="IPR029069">
    <property type="entry name" value="HotDog_dom_sf"/>
</dbReference>
<dbReference type="SUPFAM" id="SSF55729">
    <property type="entry name" value="Acyl-CoA N-acyltransferases (Nat)"/>
    <property type="match status" value="1"/>
</dbReference>
<keyword evidence="3" id="KW-1185">Reference proteome</keyword>
<name>A0A5D8Z8F4_9GAMM</name>
<dbReference type="InterPro" id="IPR002539">
    <property type="entry name" value="MaoC-like_dom"/>
</dbReference>
<feature type="domain" description="N-acetyltransferase" evidence="1">
    <location>
        <begin position="90"/>
        <end position="249"/>
    </location>
</feature>
<accession>A0A5D8Z8F4</accession>
<dbReference type="PANTHER" id="PTHR43437">
    <property type="entry name" value="HYDROXYACYL-THIOESTER DEHYDRATASE TYPE 2, MITOCHONDRIAL-RELATED"/>
    <property type="match status" value="1"/>
</dbReference>
<dbReference type="SUPFAM" id="SSF54637">
    <property type="entry name" value="Thioesterase/thiol ester dehydrase-isomerase"/>
    <property type="match status" value="1"/>
</dbReference>
<dbReference type="InterPro" id="IPR016181">
    <property type="entry name" value="Acyl_CoA_acyltransferase"/>
</dbReference>
<gene>
    <name evidence="2" type="ORF">FW784_02555</name>
</gene>
<dbReference type="PROSITE" id="PS51186">
    <property type="entry name" value="GNAT"/>
    <property type="match status" value="1"/>
</dbReference>
<dbReference type="GO" id="GO:0016747">
    <property type="term" value="F:acyltransferase activity, transferring groups other than amino-acyl groups"/>
    <property type="evidence" value="ECO:0007669"/>
    <property type="project" value="InterPro"/>
</dbReference>
<evidence type="ECO:0000313" key="2">
    <source>
        <dbReference type="EMBL" id="TZF91188.1"/>
    </source>
</evidence>
<dbReference type="Gene3D" id="3.40.630.30">
    <property type="match status" value="1"/>
</dbReference>
<comment type="caution">
    <text evidence="2">The sequence shown here is derived from an EMBL/GenBank/DDBJ whole genome shotgun (WGS) entry which is preliminary data.</text>
</comment>
<dbReference type="AlphaFoldDB" id="A0A5D8Z8F4"/>
<dbReference type="InterPro" id="IPR050965">
    <property type="entry name" value="UPF0336/Enoyl-CoA_hydratase"/>
</dbReference>
<dbReference type="Gene3D" id="3.10.129.10">
    <property type="entry name" value="Hotdog Thioesterase"/>
    <property type="match status" value="1"/>
</dbReference>
<dbReference type="Pfam" id="PF00583">
    <property type="entry name" value="Acetyltransf_1"/>
    <property type="match status" value="1"/>
</dbReference>
<sequence>MTLPLAHSPLESARFGLRVMRGRFDRVDEKAVLETLLADGADVAILRGPTPLAAHGLQRYGMSVIHADTLVYYACDLNRLEHRALRNADVVIRPAHADDVAAVEALVIAAFDAYRSHYHANPLFAHADVLDGYVEWAMGYVRPPHEARATWVAVKAGEVIGFACCARDGTIGEGVLYGIHPDHAGGGLYTDLIRHTQSAFAQEGCRSMRVSTQVWNYAVQKVWAREGFFLSEALDTWHVNALLSAGDALSDHSVNFSQADVDAFASLTGDRNPMHTDHAAARDAGFDRPLVHGMRVGAELSRLFGMEAPGPGTLLLRSSLSFLLPIRTGVSYRLTVRALPRPVGRARLAVATVRDADGDTCVLAYCDLLKRT</sequence>
<dbReference type="GO" id="GO:0019171">
    <property type="term" value="F:(3R)-hydroxyacyl-[acyl-carrier-protein] dehydratase activity"/>
    <property type="evidence" value="ECO:0007669"/>
    <property type="project" value="TreeGrafter"/>
</dbReference>
<reference evidence="2 3" key="1">
    <citation type="submission" date="2019-08" db="EMBL/GenBank/DDBJ databases">
        <title>Draft genome sequence of Lysobacter sp. UKS-15.</title>
        <authorList>
            <person name="Im W.-T."/>
        </authorList>
    </citation>
    <scope>NUCLEOTIDE SEQUENCE [LARGE SCALE GENOMIC DNA]</scope>
    <source>
        <strain evidence="2 3">UKS-15</strain>
    </source>
</reference>
<proteinExistence type="predicted"/>
<dbReference type="GO" id="GO:0006633">
    <property type="term" value="P:fatty acid biosynthetic process"/>
    <property type="evidence" value="ECO:0007669"/>
    <property type="project" value="TreeGrafter"/>
</dbReference>
<dbReference type="PANTHER" id="PTHR43437:SF3">
    <property type="entry name" value="HYDROXYACYL-THIOESTER DEHYDRATASE TYPE 2, MITOCHONDRIAL"/>
    <property type="match status" value="1"/>
</dbReference>
<dbReference type="OrthoDB" id="9774179at2"/>